<feature type="domain" description="Ig-like" evidence="2">
    <location>
        <begin position="226"/>
        <end position="327"/>
    </location>
</feature>
<gene>
    <name evidence="3" type="ORF">AB205_0009410</name>
</gene>
<dbReference type="PROSITE" id="PS00290">
    <property type="entry name" value="IG_MHC"/>
    <property type="match status" value="2"/>
</dbReference>
<evidence type="ECO:0000256" key="1">
    <source>
        <dbReference type="ARBA" id="ARBA00023319"/>
    </source>
</evidence>
<accession>A0A2G9S050</accession>
<name>A0A2G9S050_AQUCT</name>
<evidence type="ECO:0000313" key="4">
    <source>
        <dbReference type="Proteomes" id="UP000228934"/>
    </source>
</evidence>
<dbReference type="InterPro" id="IPR013783">
    <property type="entry name" value="Ig-like_fold"/>
</dbReference>
<reference evidence="4" key="1">
    <citation type="journal article" date="2017" name="Nat. Commun.">
        <title>The North American bullfrog draft genome provides insight into hormonal regulation of long noncoding RNA.</title>
        <authorList>
            <person name="Hammond S.A."/>
            <person name="Warren R.L."/>
            <person name="Vandervalk B.P."/>
            <person name="Kucuk E."/>
            <person name="Khan H."/>
            <person name="Gibb E.A."/>
            <person name="Pandoh P."/>
            <person name="Kirk H."/>
            <person name="Zhao Y."/>
            <person name="Jones M."/>
            <person name="Mungall A.J."/>
            <person name="Coope R."/>
            <person name="Pleasance S."/>
            <person name="Moore R.A."/>
            <person name="Holt R.A."/>
            <person name="Round J.M."/>
            <person name="Ohora S."/>
            <person name="Walle B.V."/>
            <person name="Veldhoen N."/>
            <person name="Helbing C.C."/>
            <person name="Birol I."/>
        </authorList>
    </citation>
    <scope>NUCLEOTIDE SEQUENCE [LARGE SCALE GENOMIC DNA]</scope>
</reference>
<sequence>YFLAKPQLLVPVSRRLVGPGELKYLVTLEKFYPKEITIRWTNGVGEPQESLSSTESFTDIPDGTHSVCSEVTIPEELLKNTEFTVRVSWEHETLDTPGYKDLSIRDSDYLWTPVVKEIQKPKVFHDTPVTLQCHISGYFPNDITVNWLRRSLHQELCEETNLVIRTRIPRKEADNTYSCTATLTIIPTLSIHQGAEYICRVDHPSLERPIERITEKIAVQDLPWIPQVEEIIVPKLEEKKKASLTCNISGYFPDHLKVSWFKKEPGTDSHPIKTPLPNDYYKVIEAKDQKEKLSCQSCLKFTYTSKRDHGAEFICRVDHPILEHPIERSTGPIGLGKLSMNRTRNT</sequence>
<dbReference type="SUPFAM" id="SSF48726">
    <property type="entry name" value="Immunoglobulin"/>
    <property type="match status" value="3"/>
</dbReference>
<dbReference type="InterPro" id="IPR050380">
    <property type="entry name" value="Immune_Resp_Modulators"/>
</dbReference>
<dbReference type="Proteomes" id="UP000228934">
    <property type="component" value="Unassembled WGS sequence"/>
</dbReference>
<dbReference type="SMART" id="SM00407">
    <property type="entry name" value="IGc1"/>
    <property type="match status" value="3"/>
</dbReference>
<dbReference type="EMBL" id="KV929203">
    <property type="protein sequence ID" value="PIO33445.1"/>
    <property type="molecule type" value="Genomic_DNA"/>
</dbReference>
<protein>
    <recommendedName>
        <fullName evidence="2">Ig-like domain-containing protein</fullName>
    </recommendedName>
</protein>
<dbReference type="CDD" id="cd00098">
    <property type="entry name" value="IgC1"/>
    <property type="match status" value="1"/>
</dbReference>
<dbReference type="PROSITE" id="PS50835">
    <property type="entry name" value="IG_LIKE"/>
    <property type="match status" value="2"/>
</dbReference>
<dbReference type="Gene3D" id="2.60.40.10">
    <property type="entry name" value="Immunoglobulins"/>
    <property type="match status" value="3"/>
</dbReference>
<feature type="non-terminal residue" evidence="3">
    <location>
        <position position="1"/>
    </location>
</feature>
<evidence type="ECO:0000259" key="2">
    <source>
        <dbReference type="PROSITE" id="PS50835"/>
    </source>
</evidence>
<organism evidence="3 4">
    <name type="scientific">Aquarana catesbeiana</name>
    <name type="common">American bullfrog</name>
    <name type="synonym">Rana catesbeiana</name>
    <dbReference type="NCBI Taxonomy" id="8400"/>
    <lineage>
        <taxon>Eukaryota</taxon>
        <taxon>Metazoa</taxon>
        <taxon>Chordata</taxon>
        <taxon>Craniata</taxon>
        <taxon>Vertebrata</taxon>
        <taxon>Euteleostomi</taxon>
        <taxon>Amphibia</taxon>
        <taxon>Batrachia</taxon>
        <taxon>Anura</taxon>
        <taxon>Neobatrachia</taxon>
        <taxon>Ranoidea</taxon>
        <taxon>Ranidae</taxon>
        <taxon>Aquarana</taxon>
    </lineage>
</organism>
<dbReference type="AlphaFoldDB" id="A0A2G9S050"/>
<dbReference type="InterPro" id="IPR036179">
    <property type="entry name" value="Ig-like_dom_sf"/>
</dbReference>
<dbReference type="Pfam" id="PF07654">
    <property type="entry name" value="C1-set"/>
    <property type="match status" value="2"/>
</dbReference>
<feature type="domain" description="Ig-like" evidence="2">
    <location>
        <begin position="113"/>
        <end position="211"/>
    </location>
</feature>
<dbReference type="InterPro" id="IPR003006">
    <property type="entry name" value="Ig/MHC_CS"/>
</dbReference>
<dbReference type="InterPro" id="IPR003597">
    <property type="entry name" value="Ig_C1-set"/>
</dbReference>
<dbReference type="PANTHER" id="PTHR23411">
    <property type="entry name" value="TAPASIN"/>
    <property type="match status" value="1"/>
</dbReference>
<keyword evidence="1" id="KW-0393">Immunoglobulin domain</keyword>
<dbReference type="FunFam" id="2.60.40.10:FF:001774">
    <property type="entry name" value="Uncharacterized LOC100216153"/>
    <property type="match status" value="2"/>
</dbReference>
<keyword evidence="4" id="KW-1185">Reference proteome</keyword>
<dbReference type="OrthoDB" id="9887830at2759"/>
<dbReference type="InterPro" id="IPR007110">
    <property type="entry name" value="Ig-like_dom"/>
</dbReference>
<evidence type="ECO:0000313" key="3">
    <source>
        <dbReference type="EMBL" id="PIO33445.1"/>
    </source>
</evidence>
<proteinExistence type="predicted"/>